<comment type="catalytic activity">
    <reaction evidence="3">
        <text>geranylgeranyl diphosphate + 7 isopentenyl diphosphate = tri-trans,hepta-cis-undecaprenyl diphosphate + 7 diphosphate</text>
        <dbReference type="Rhea" id="RHEA:27622"/>
        <dbReference type="ChEBI" id="CHEBI:33019"/>
        <dbReference type="ChEBI" id="CHEBI:57533"/>
        <dbReference type="ChEBI" id="CHEBI:60388"/>
        <dbReference type="ChEBI" id="CHEBI:128769"/>
        <dbReference type="EC" id="2.5.1.89"/>
    </reaction>
</comment>
<comment type="cofactor">
    <cofactor evidence="3">
        <name>Mg(2+)</name>
        <dbReference type="ChEBI" id="CHEBI:18420"/>
    </cofactor>
    <text evidence="3">Binds 2 magnesium ions per subunit.</text>
</comment>
<accession>A0A0F7DCC0</accession>
<feature type="binding site" evidence="3">
    <location>
        <position position="199"/>
    </location>
    <ligand>
        <name>substrate</name>
    </ligand>
</feature>
<feature type="binding site" evidence="3">
    <location>
        <position position="79"/>
    </location>
    <ligand>
        <name>substrate</name>
    </ligand>
</feature>
<reference evidence="4 5" key="1">
    <citation type="submission" date="2015-04" db="EMBL/GenBank/DDBJ databases">
        <title>The complete genome sequence of the hyperthermophilic, obligate iron-reducing archaeon Geoglobus ahangari strain 234T.</title>
        <authorList>
            <person name="Manzella M.P."/>
            <person name="Holmes D.E."/>
            <person name="Rocheleau J.M."/>
            <person name="Chung A."/>
            <person name="Reguera G."/>
            <person name="Kashefi K."/>
        </authorList>
    </citation>
    <scope>NUCLEOTIDE SEQUENCE [LARGE SCALE GENOMIC DNA]</scope>
    <source>
        <strain evidence="4 5">234</strain>
    </source>
</reference>
<feature type="binding site" evidence="3">
    <location>
        <begin position="73"/>
        <end position="75"/>
    </location>
    <ligand>
        <name>substrate</name>
    </ligand>
</feature>
<dbReference type="InterPro" id="IPR001441">
    <property type="entry name" value="UPP_synth-like"/>
</dbReference>
<comment type="caution">
    <text evidence="3">Lacks conserved residue(s) required for the propagation of feature annotation.</text>
</comment>
<dbReference type="HOGENOM" id="CLU_038505_2_0_2"/>
<feature type="binding site" evidence="3">
    <location>
        <begin position="205"/>
        <end position="207"/>
    </location>
    <ligand>
        <name>substrate</name>
    </ligand>
</feature>
<feature type="binding site" evidence="3">
    <location>
        <position position="45"/>
    </location>
    <ligand>
        <name>substrate</name>
    </ligand>
</feature>
<name>A0A0F7DCC0_9EURY</name>
<comment type="similarity">
    <text evidence="3">Belongs to the UPP synthase family.</text>
</comment>
<dbReference type="OrthoDB" id="8293at2157"/>
<dbReference type="GO" id="GO:0016094">
    <property type="term" value="P:polyprenol biosynthetic process"/>
    <property type="evidence" value="ECO:0007669"/>
    <property type="project" value="TreeGrafter"/>
</dbReference>
<dbReference type="GeneID" id="24802654"/>
<keyword evidence="3" id="KW-0479">Metal-binding</keyword>
<proteinExistence type="inferred from homology"/>
<organism evidence="4 5">
    <name type="scientific">Geoglobus ahangari</name>
    <dbReference type="NCBI Taxonomy" id="113653"/>
    <lineage>
        <taxon>Archaea</taxon>
        <taxon>Methanobacteriati</taxon>
        <taxon>Methanobacteriota</taxon>
        <taxon>Archaeoglobi</taxon>
        <taxon>Archaeoglobales</taxon>
        <taxon>Archaeoglobaceae</taxon>
        <taxon>Geoglobus</taxon>
    </lineage>
</organism>
<dbReference type="HAMAP" id="MF_01139">
    <property type="entry name" value="ISPT"/>
    <property type="match status" value="1"/>
</dbReference>
<dbReference type="RefSeq" id="WP_048094166.1">
    <property type="nucleotide sequence ID" value="NZ_CP011267.1"/>
</dbReference>
<comment type="function">
    <text evidence="3">Catalyzes the sequential condensation of isopentenyl diphosphate (IPP) with geranylgeranyl diphosphate (GGPP) to yield (2Z,6Z,10Z,14Z,18Z,22Z,26Z,30E,34E,38E)-undecaprenyl diphosphate (tritrans,heptacis-UPP). It is probably the precursor of glycosyl carrier lipids.</text>
</comment>
<dbReference type="PANTHER" id="PTHR10291:SF43">
    <property type="entry name" value="DEHYDRODOLICHYL DIPHOSPHATE SYNTHASE COMPLEX SUBUNIT DHDDS"/>
    <property type="match status" value="1"/>
</dbReference>
<dbReference type="CDD" id="cd00475">
    <property type="entry name" value="Cis_IPPS"/>
    <property type="match status" value="1"/>
</dbReference>
<dbReference type="AlphaFoldDB" id="A0A0F7DCC0"/>
<dbReference type="Pfam" id="PF01255">
    <property type="entry name" value="Prenyltransf"/>
    <property type="match status" value="1"/>
</dbReference>
<dbReference type="EMBL" id="CP011267">
    <property type="protein sequence ID" value="AKG92576.1"/>
    <property type="molecule type" value="Genomic_DNA"/>
</dbReference>
<feature type="binding site" evidence="3">
    <location>
        <begin position="29"/>
        <end position="32"/>
    </location>
    <ligand>
        <name>substrate</name>
    </ligand>
</feature>
<dbReference type="PANTHER" id="PTHR10291">
    <property type="entry name" value="DEHYDRODOLICHYL DIPHOSPHATE SYNTHASE FAMILY MEMBER"/>
    <property type="match status" value="1"/>
</dbReference>
<dbReference type="EC" id="2.5.1.89" evidence="3"/>
<dbReference type="InParanoid" id="A0A0F7DCC0"/>
<dbReference type="InterPro" id="IPR036424">
    <property type="entry name" value="UPP_synth-like_sf"/>
</dbReference>
<dbReference type="STRING" id="113653.GAH_00064"/>
<evidence type="ECO:0000256" key="1">
    <source>
        <dbReference type="ARBA" id="ARBA00022679"/>
    </source>
</evidence>
<dbReference type="GO" id="GO:0045547">
    <property type="term" value="F:ditrans,polycis-polyprenyl diphosphate synthase [(2E,6E)-farnesyl diphosphate specific] activity"/>
    <property type="evidence" value="ECO:0007669"/>
    <property type="project" value="TreeGrafter"/>
</dbReference>
<evidence type="ECO:0000256" key="3">
    <source>
        <dbReference type="HAMAP-Rule" id="MF_01139"/>
    </source>
</evidence>
<dbReference type="PROSITE" id="PS01066">
    <property type="entry name" value="UPP_SYNTHASE"/>
    <property type="match status" value="1"/>
</dbReference>
<keyword evidence="2 3" id="KW-0460">Magnesium</keyword>
<dbReference type="InterPro" id="IPR018520">
    <property type="entry name" value="UPP_synth-like_CS"/>
</dbReference>
<feature type="binding site" evidence="3">
    <location>
        <position position="28"/>
    </location>
    <ligand>
        <name>Mg(2+)</name>
        <dbReference type="ChEBI" id="CHEBI:18420"/>
    </ligand>
</feature>
<sequence length="253" mass="30269">MISKVYELLLLRRVRRGEIPKHIAIIMDGNRRYARRRGLPVYMGHFFGSRKAEKVLEWCRELGVRTVTLYAFSTENFRRDEEERRHIFELFKKEIRRLLNDPRTHRDRMRVRVVGRRDLLPDDVLEAIEEVERETAGYDSYYLNIAFAYGGRQEIVDAVRALLRDVRDGKVRPDEIDEALFSRYLYSDNGYERVDILIRTGGEQRLSNFLPWQSAGSLTYFVDVYWPSFRKIDLLRAIRTWQGLRARYYKHPA</sequence>
<dbReference type="GO" id="GO:0000287">
    <property type="term" value="F:magnesium ion binding"/>
    <property type="evidence" value="ECO:0007669"/>
    <property type="project" value="UniProtKB-UniRule"/>
</dbReference>
<dbReference type="FunCoup" id="A0A0F7DCC0">
    <property type="interactions" value="158"/>
</dbReference>
<keyword evidence="5" id="KW-1185">Reference proteome</keyword>
<dbReference type="PATRIC" id="fig|113653.22.peg.63"/>
<evidence type="ECO:0000313" key="5">
    <source>
        <dbReference type="Proteomes" id="UP000034723"/>
    </source>
</evidence>
<dbReference type="Proteomes" id="UP000034723">
    <property type="component" value="Chromosome"/>
</dbReference>
<keyword evidence="1 3" id="KW-0808">Transferase</keyword>
<evidence type="ECO:0000313" key="4">
    <source>
        <dbReference type="EMBL" id="AKG92576.1"/>
    </source>
</evidence>
<dbReference type="NCBIfam" id="TIGR00055">
    <property type="entry name" value="uppS"/>
    <property type="match status" value="1"/>
</dbReference>
<gene>
    <name evidence="3" type="primary">uppS</name>
    <name evidence="4" type="ORF">GAH_00064</name>
</gene>
<dbReference type="FunFam" id="3.40.1180.10:FF:000005">
    <property type="entry name" value="Alkyl transferase"/>
    <property type="match status" value="1"/>
</dbReference>
<dbReference type="Gene3D" id="3.40.1180.10">
    <property type="entry name" value="Decaprenyl diphosphate synthase-like"/>
    <property type="match status" value="1"/>
</dbReference>
<dbReference type="KEGG" id="gah:GAH_00064"/>
<feature type="binding site" evidence="3">
    <location>
        <position position="77"/>
    </location>
    <ligand>
        <name>substrate</name>
    </ligand>
</feature>
<comment type="subunit">
    <text evidence="3">Homodimer.</text>
</comment>
<protein>
    <recommendedName>
        <fullName evidence="3">Tritrans,polycis-undecaprenyl-diphosphate synthase (geranylgeranyl-diphosphate specific)</fullName>
        <ecNumber evidence="3">2.5.1.89</ecNumber>
    </recommendedName>
    <alternativeName>
        <fullName evidence="3">Undecaprenyl diphosphate synthase</fullName>
        <shortName evidence="3">UDS</shortName>
    </alternativeName>
    <alternativeName>
        <fullName evidence="3">Undecaprenyl pyrophosphate synthase</fullName>
        <shortName evidence="3">UPP synthase</shortName>
    </alternativeName>
</protein>
<dbReference type="SUPFAM" id="SSF64005">
    <property type="entry name" value="Undecaprenyl diphosphate synthase"/>
    <property type="match status" value="1"/>
</dbReference>
<feature type="active site" evidence="3">
    <location>
        <position position="28"/>
    </location>
</feature>
<evidence type="ECO:0000256" key="2">
    <source>
        <dbReference type="ARBA" id="ARBA00022842"/>
    </source>
</evidence>
<feature type="active site" description="Proton acceptor" evidence="3">
    <location>
        <position position="76"/>
    </location>
</feature>